<reference evidence="1 2" key="1">
    <citation type="submission" date="2015-11" db="EMBL/GenBank/DDBJ databases">
        <title>Genomic analysis of 38 Legionella species identifies large and diverse effector repertoires.</title>
        <authorList>
            <person name="Burstein D."/>
            <person name="Amaro F."/>
            <person name="Zusman T."/>
            <person name="Lifshitz Z."/>
            <person name="Cohen O."/>
            <person name="Gilbert J.A."/>
            <person name="Pupko T."/>
            <person name="Shuman H.A."/>
            <person name="Segal G."/>
        </authorList>
    </citation>
    <scope>NUCLEOTIDE SEQUENCE [LARGE SCALE GENOMIC DNA]</scope>
    <source>
        <strain evidence="1 2">BL-540</strain>
    </source>
</reference>
<proteinExistence type="predicted"/>
<gene>
    <name evidence="1" type="ORF">Ljor_0485</name>
</gene>
<dbReference type="PATRIC" id="fig|456.5.peg.515"/>
<evidence type="ECO:0000313" key="1">
    <source>
        <dbReference type="EMBL" id="KTD16179.1"/>
    </source>
</evidence>
<dbReference type="Proteomes" id="UP000055035">
    <property type="component" value="Unassembled WGS sequence"/>
</dbReference>
<protein>
    <submittedName>
        <fullName evidence="1">Uncharacterized protein</fullName>
    </submittedName>
</protein>
<evidence type="ECO:0000313" key="2">
    <source>
        <dbReference type="Proteomes" id="UP000055035"/>
    </source>
</evidence>
<comment type="caution">
    <text evidence="1">The sequence shown here is derived from an EMBL/GenBank/DDBJ whole genome shotgun (WGS) entry which is preliminary data.</text>
</comment>
<keyword evidence="2" id="KW-1185">Reference proteome</keyword>
<dbReference type="EMBL" id="LNYJ01000011">
    <property type="protein sequence ID" value="KTD16179.1"/>
    <property type="molecule type" value="Genomic_DNA"/>
</dbReference>
<dbReference type="AlphaFoldDB" id="A0A0W0V7T7"/>
<accession>A0A0W0V7T7</accession>
<organism evidence="1 2">
    <name type="scientific">Legionella jordanis</name>
    <dbReference type="NCBI Taxonomy" id="456"/>
    <lineage>
        <taxon>Bacteria</taxon>
        <taxon>Pseudomonadati</taxon>
        <taxon>Pseudomonadota</taxon>
        <taxon>Gammaproteobacteria</taxon>
        <taxon>Legionellales</taxon>
        <taxon>Legionellaceae</taxon>
        <taxon>Legionella</taxon>
    </lineage>
</organism>
<sequence>MAFWNQSDTGNKGLEDCLYKFYTLCAWFVKKNLGYWRILLLKRGKGLITRMN</sequence>
<name>A0A0W0V7T7_9GAMM</name>